<organism evidence="2 3">
    <name type="scientific">Candidatus Yanofskybacteria bacterium RIFCSPLOWO2_02_FULL_44_18</name>
    <dbReference type="NCBI Taxonomy" id="1802705"/>
    <lineage>
        <taxon>Bacteria</taxon>
        <taxon>Candidatus Yanofskyibacteriota</taxon>
    </lineage>
</organism>
<feature type="transmembrane region" description="Helical" evidence="1">
    <location>
        <begin position="25"/>
        <end position="46"/>
    </location>
</feature>
<feature type="transmembrane region" description="Helical" evidence="1">
    <location>
        <begin position="90"/>
        <end position="113"/>
    </location>
</feature>
<keyword evidence="1" id="KW-1133">Transmembrane helix</keyword>
<feature type="transmembrane region" description="Helical" evidence="1">
    <location>
        <begin position="66"/>
        <end position="83"/>
    </location>
</feature>
<keyword evidence="1" id="KW-0472">Membrane</keyword>
<dbReference type="Proteomes" id="UP000177111">
    <property type="component" value="Unassembled WGS sequence"/>
</dbReference>
<protein>
    <submittedName>
        <fullName evidence="2">Uncharacterized protein</fullName>
    </submittedName>
</protein>
<dbReference type="EMBL" id="MGKT01000005">
    <property type="protein sequence ID" value="OGN31199.1"/>
    <property type="molecule type" value="Genomic_DNA"/>
</dbReference>
<accession>A0A1F8H352</accession>
<dbReference type="AlphaFoldDB" id="A0A1F8H352"/>
<comment type="caution">
    <text evidence="2">The sequence shown here is derived from an EMBL/GenBank/DDBJ whole genome shotgun (WGS) entry which is preliminary data.</text>
</comment>
<gene>
    <name evidence="2" type="ORF">A3I96_02785</name>
</gene>
<sequence length="166" mass="18832">MFILSFISRVNNSIARKVKRDESGLYLYLTFPISVAFLVTFVSARIISHFAPWLFLSIDGVHVHHFAYGFFILTISGYLALTFNGPRATLLIAFLHGIGLGLALDEFGMWLHLRDDDIARWNFDGLLIFGALIIAIVSAKQGFKTLRTHFPFRWVVKLVQNSIEKA</sequence>
<evidence type="ECO:0000313" key="3">
    <source>
        <dbReference type="Proteomes" id="UP000177111"/>
    </source>
</evidence>
<evidence type="ECO:0000313" key="2">
    <source>
        <dbReference type="EMBL" id="OGN31199.1"/>
    </source>
</evidence>
<evidence type="ECO:0000256" key="1">
    <source>
        <dbReference type="SAM" id="Phobius"/>
    </source>
</evidence>
<feature type="transmembrane region" description="Helical" evidence="1">
    <location>
        <begin position="125"/>
        <end position="143"/>
    </location>
</feature>
<reference evidence="2 3" key="1">
    <citation type="journal article" date="2016" name="Nat. Commun.">
        <title>Thousands of microbial genomes shed light on interconnected biogeochemical processes in an aquifer system.</title>
        <authorList>
            <person name="Anantharaman K."/>
            <person name="Brown C.T."/>
            <person name="Hug L.A."/>
            <person name="Sharon I."/>
            <person name="Castelle C.J."/>
            <person name="Probst A.J."/>
            <person name="Thomas B.C."/>
            <person name="Singh A."/>
            <person name="Wilkins M.J."/>
            <person name="Karaoz U."/>
            <person name="Brodie E.L."/>
            <person name="Williams K.H."/>
            <person name="Hubbard S.S."/>
            <person name="Banfield J.F."/>
        </authorList>
    </citation>
    <scope>NUCLEOTIDE SEQUENCE [LARGE SCALE GENOMIC DNA]</scope>
</reference>
<proteinExistence type="predicted"/>
<keyword evidence="1" id="KW-0812">Transmembrane</keyword>
<name>A0A1F8H352_9BACT</name>